<dbReference type="Proteomes" id="UP000268535">
    <property type="component" value="Unassembled WGS sequence"/>
</dbReference>
<evidence type="ECO:0000256" key="7">
    <source>
        <dbReference type="ARBA" id="ARBA00032930"/>
    </source>
</evidence>
<dbReference type="Pfam" id="PF04042">
    <property type="entry name" value="DNA_pol_E_B"/>
    <property type="match status" value="1"/>
</dbReference>
<feature type="domain" description="DNA polymerase alpha/delta/epsilon subunit B" evidence="8">
    <location>
        <begin position="213"/>
        <end position="420"/>
    </location>
</feature>
<organism evidence="9 10">
    <name type="scientific">Caulochytrium protostelioides</name>
    <dbReference type="NCBI Taxonomy" id="1555241"/>
    <lineage>
        <taxon>Eukaryota</taxon>
        <taxon>Fungi</taxon>
        <taxon>Fungi incertae sedis</taxon>
        <taxon>Chytridiomycota</taxon>
        <taxon>Chytridiomycota incertae sedis</taxon>
        <taxon>Chytridiomycetes</taxon>
        <taxon>Caulochytriales</taxon>
        <taxon>Caulochytriaceae</taxon>
        <taxon>Caulochytrium</taxon>
    </lineage>
</organism>
<evidence type="ECO:0000256" key="6">
    <source>
        <dbReference type="ARBA" id="ARBA00023242"/>
    </source>
</evidence>
<dbReference type="Gene3D" id="3.60.21.50">
    <property type="match status" value="1"/>
</dbReference>
<dbReference type="GO" id="GO:0003677">
    <property type="term" value="F:DNA binding"/>
    <property type="evidence" value="ECO:0007669"/>
    <property type="project" value="UniProtKB-KW"/>
</dbReference>
<evidence type="ECO:0000256" key="1">
    <source>
        <dbReference type="ARBA" id="ARBA00004123"/>
    </source>
</evidence>
<evidence type="ECO:0000313" key="9">
    <source>
        <dbReference type="EMBL" id="RKO96868.1"/>
    </source>
</evidence>
<keyword evidence="5" id="KW-0238">DNA-binding</keyword>
<dbReference type="GO" id="GO:0006261">
    <property type="term" value="P:DNA-templated DNA replication"/>
    <property type="evidence" value="ECO:0007669"/>
    <property type="project" value="InterPro"/>
</dbReference>
<name>A0A4P9WXB0_9FUNG</name>
<evidence type="ECO:0000256" key="5">
    <source>
        <dbReference type="ARBA" id="ARBA00023125"/>
    </source>
</evidence>
<evidence type="ECO:0000256" key="4">
    <source>
        <dbReference type="ARBA" id="ARBA00022705"/>
    </source>
</evidence>
<dbReference type="PANTHER" id="PTHR12708:SF0">
    <property type="entry name" value="DNA POLYMERASE EPSILON SUBUNIT 2"/>
    <property type="match status" value="1"/>
</dbReference>
<gene>
    <name evidence="9" type="ORF">CAUPRSCDRAFT_7437</name>
</gene>
<reference evidence="10" key="1">
    <citation type="journal article" date="2018" name="Nat. Microbiol.">
        <title>Leveraging single-cell genomics to expand the fungal tree of life.</title>
        <authorList>
            <person name="Ahrendt S.R."/>
            <person name="Quandt C.A."/>
            <person name="Ciobanu D."/>
            <person name="Clum A."/>
            <person name="Salamov A."/>
            <person name="Andreopoulos B."/>
            <person name="Cheng J.F."/>
            <person name="Woyke T."/>
            <person name="Pelin A."/>
            <person name="Henrissat B."/>
            <person name="Reynolds N.K."/>
            <person name="Benny G.L."/>
            <person name="Smith M.E."/>
            <person name="James T.Y."/>
            <person name="Grigoriev I.V."/>
        </authorList>
    </citation>
    <scope>NUCLEOTIDE SEQUENCE [LARGE SCALE GENOMIC DNA]</scope>
    <source>
        <strain evidence="10">ATCC 52028</strain>
    </source>
</reference>
<dbReference type="InterPro" id="IPR016266">
    <property type="entry name" value="POLE2"/>
</dbReference>
<protein>
    <recommendedName>
        <fullName evidence="3">DNA polymerase epsilon subunit B</fullName>
    </recommendedName>
    <alternativeName>
        <fullName evidence="7">DNA polymerase II subunit 2</fullName>
    </alternativeName>
</protein>
<evidence type="ECO:0000313" key="10">
    <source>
        <dbReference type="Proteomes" id="UP000268535"/>
    </source>
</evidence>
<dbReference type="EMBL" id="ML009557">
    <property type="protein sequence ID" value="RKO96868.1"/>
    <property type="molecule type" value="Genomic_DNA"/>
</dbReference>
<evidence type="ECO:0000256" key="2">
    <source>
        <dbReference type="ARBA" id="ARBA00009560"/>
    </source>
</evidence>
<dbReference type="PANTHER" id="PTHR12708">
    <property type="entry name" value="DNA POLYMERASE EPSILON SUBUNIT B"/>
    <property type="match status" value="1"/>
</dbReference>
<comment type="similarity">
    <text evidence="2">Belongs to the DNA polymerase epsilon subunit B family.</text>
</comment>
<dbReference type="GO" id="GO:0042276">
    <property type="term" value="P:error-prone translesion synthesis"/>
    <property type="evidence" value="ECO:0007669"/>
    <property type="project" value="TreeGrafter"/>
</dbReference>
<dbReference type="AlphaFoldDB" id="A0A4P9WXB0"/>
<keyword evidence="6" id="KW-0539">Nucleus</keyword>
<accession>A0A4P9WXB0</accession>
<evidence type="ECO:0000256" key="3">
    <source>
        <dbReference type="ARBA" id="ARBA00016011"/>
    </source>
</evidence>
<proteinExistence type="inferred from homology"/>
<comment type="subcellular location">
    <subcellularLocation>
        <location evidence="1">Nucleus</location>
    </subcellularLocation>
</comment>
<evidence type="ECO:0000259" key="8">
    <source>
        <dbReference type="Pfam" id="PF04042"/>
    </source>
</evidence>
<dbReference type="InterPro" id="IPR007185">
    <property type="entry name" value="DNA_pol_a/d/e_bsu"/>
</dbReference>
<sequence length="458" mass="50985">MGAASGVLYATSAFDMPRYVWDSYVNDFVTPPADAVNAVGTTAARRVAAHRDRYHLIYQRLMRNAHFQRATLGSSAADRFDITPVKNLVGQAPGMYLLFGMLTQMSEHKLHLEDLDDVIELILPGGGMESASPGAKPTAPGTTGFFTHHAFVLVEGYLRPDRSFEIHTIAMPPAEERTATLKSLNPTLDFSMPSRHDTAQLLQIERTDDDASIVFVSDVWLDQPHVVQALRVMLEGFVAQAPTISPRAFVLMGNFTLEPFVFSPQAVRAYRAHFAQLGSLLAEFPALAACHFILVPGPTDPVDGMILPQPAIPRDLLSDLYRKAPANFSISSMSNPCRIRYCTQDIVVFRQDLMAKMRRHLILKPDVELEPHMHQHLAKTVIDQSHLCPLPMRVQPRHASFDHALRLFPTPHVVVLADRVDAYQARATEADVFNPGSFPNNGFSFMLYYPSNRTVEEG</sequence>
<dbReference type="GO" id="GO:0008622">
    <property type="term" value="C:epsilon DNA polymerase complex"/>
    <property type="evidence" value="ECO:0007669"/>
    <property type="project" value="InterPro"/>
</dbReference>
<keyword evidence="4" id="KW-0235">DNA replication</keyword>